<dbReference type="Proteomes" id="UP000236893">
    <property type="component" value="Unassembled WGS sequence"/>
</dbReference>
<comment type="caution">
    <text evidence="1">The sequence shown here is derived from an EMBL/GenBank/DDBJ whole genome shotgun (WGS) entry which is preliminary data.</text>
</comment>
<accession>A0A2S4ZYS6</accession>
<proteinExistence type="predicted"/>
<evidence type="ECO:0000313" key="2">
    <source>
        <dbReference type="Proteomes" id="UP000236893"/>
    </source>
</evidence>
<dbReference type="AlphaFoldDB" id="A0A2S4ZYS6"/>
<dbReference type="RefSeq" id="WP_103790109.1">
    <property type="nucleotide sequence ID" value="NZ_PQVF01000011.1"/>
</dbReference>
<organism evidence="1 2">
    <name type="scientific">Solitalea longa</name>
    <dbReference type="NCBI Taxonomy" id="2079460"/>
    <lineage>
        <taxon>Bacteria</taxon>
        <taxon>Pseudomonadati</taxon>
        <taxon>Bacteroidota</taxon>
        <taxon>Sphingobacteriia</taxon>
        <taxon>Sphingobacteriales</taxon>
        <taxon>Sphingobacteriaceae</taxon>
        <taxon>Solitalea</taxon>
    </lineage>
</organism>
<gene>
    <name evidence="1" type="ORF">C3K47_15710</name>
</gene>
<dbReference type="EMBL" id="PQVF01000011">
    <property type="protein sequence ID" value="POY35504.1"/>
    <property type="molecule type" value="Genomic_DNA"/>
</dbReference>
<keyword evidence="2" id="KW-1185">Reference proteome</keyword>
<name>A0A2S4ZYS6_9SPHI</name>
<protein>
    <submittedName>
        <fullName evidence="1">Uncharacterized protein</fullName>
    </submittedName>
</protein>
<reference evidence="1 2" key="1">
    <citation type="submission" date="2018-01" db="EMBL/GenBank/DDBJ databases">
        <authorList>
            <person name="Gaut B.S."/>
            <person name="Morton B.R."/>
            <person name="Clegg M.T."/>
            <person name="Duvall M.R."/>
        </authorList>
    </citation>
    <scope>NUCLEOTIDE SEQUENCE [LARGE SCALE GENOMIC DNA]</scope>
    <source>
        <strain evidence="1 2">HR-AV</strain>
    </source>
</reference>
<evidence type="ECO:0000313" key="1">
    <source>
        <dbReference type="EMBL" id="POY35504.1"/>
    </source>
</evidence>
<sequence length="106" mass="11787">MILQSTLCTSDANSFSVHTRNLGIKATSFNISVRNLGQFRPCAVRFEGKLDAVPSEIFGPPTAEAKNCRRVPEGEFVLKLIRSKGKDWNNPPLPKVLRDSVTSWNI</sequence>